<accession>A0ABD1E3V9</accession>
<evidence type="ECO:0000313" key="2">
    <source>
        <dbReference type="Proteomes" id="UP001566132"/>
    </source>
</evidence>
<comment type="caution">
    <text evidence="1">The sequence shown here is derived from an EMBL/GenBank/DDBJ whole genome shotgun (WGS) entry which is preliminary data.</text>
</comment>
<gene>
    <name evidence="1" type="ORF">ABEB36_014188</name>
</gene>
<reference evidence="1 2" key="1">
    <citation type="submission" date="2024-05" db="EMBL/GenBank/DDBJ databases">
        <title>Genetic variation in Jamaican populations of the coffee berry borer (Hypothenemus hampei).</title>
        <authorList>
            <person name="Errbii M."/>
            <person name="Myrie A."/>
        </authorList>
    </citation>
    <scope>NUCLEOTIDE SEQUENCE [LARGE SCALE GENOMIC DNA]</scope>
    <source>
        <strain evidence="1">JA-Hopewell-2020-01-JO</strain>
        <tissue evidence="1">Whole body</tissue>
    </source>
</reference>
<sequence>MSNGLAAIDRRALSGQPVELNQRWYKANVNWHVKHMLISINFAQLKKNNLRKYGVSKSALHRKVQKYRLAIQNNENEPPNDLKFGRRHGFKQIFTKEEEQLLSDYLIAVSRIPVPVTEFLPVELVTSLN</sequence>
<protein>
    <submittedName>
        <fullName evidence="1">Uncharacterized protein</fullName>
    </submittedName>
</protein>
<keyword evidence="2" id="KW-1185">Reference proteome</keyword>
<dbReference type="Proteomes" id="UP001566132">
    <property type="component" value="Unassembled WGS sequence"/>
</dbReference>
<name>A0ABD1E3V9_HYPHA</name>
<evidence type="ECO:0000313" key="1">
    <source>
        <dbReference type="EMBL" id="KAL1489255.1"/>
    </source>
</evidence>
<dbReference type="AlphaFoldDB" id="A0ABD1E3V9"/>
<proteinExistence type="predicted"/>
<dbReference type="EMBL" id="JBDJPC010000012">
    <property type="protein sequence ID" value="KAL1489255.1"/>
    <property type="molecule type" value="Genomic_DNA"/>
</dbReference>
<organism evidence="1 2">
    <name type="scientific">Hypothenemus hampei</name>
    <name type="common">Coffee berry borer</name>
    <dbReference type="NCBI Taxonomy" id="57062"/>
    <lineage>
        <taxon>Eukaryota</taxon>
        <taxon>Metazoa</taxon>
        <taxon>Ecdysozoa</taxon>
        <taxon>Arthropoda</taxon>
        <taxon>Hexapoda</taxon>
        <taxon>Insecta</taxon>
        <taxon>Pterygota</taxon>
        <taxon>Neoptera</taxon>
        <taxon>Endopterygota</taxon>
        <taxon>Coleoptera</taxon>
        <taxon>Polyphaga</taxon>
        <taxon>Cucujiformia</taxon>
        <taxon>Curculionidae</taxon>
        <taxon>Scolytinae</taxon>
        <taxon>Hypothenemus</taxon>
    </lineage>
</organism>